<evidence type="ECO:0000259" key="1">
    <source>
        <dbReference type="Pfam" id="PF00534"/>
    </source>
</evidence>
<dbReference type="InterPro" id="IPR028098">
    <property type="entry name" value="Glyco_trans_4-like_N"/>
</dbReference>
<dbReference type="SUPFAM" id="SSF53756">
    <property type="entry name" value="UDP-Glycosyltransferase/glycogen phosphorylase"/>
    <property type="match status" value="1"/>
</dbReference>
<dbReference type="Pfam" id="PF00534">
    <property type="entry name" value="Glycos_transf_1"/>
    <property type="match status" value="1"/>
</dbReference>
<dbReference type="OrthoDB" id="139410at2"/>
<dbReference type="CDD" id="cd03801">
    <property type="entry name" value="GT4_PimA-like"/>
    <property type="match status" value="1"/>
</dbReference>
<proteinExistence type="predicted"/>
<reference evidence="3 4" key="1">
    <citation type="submission" date="2018-10" db="EMBL/GenBank/DDBJ databases">
        <title>Phylogenomics of Brevibacillus.</title>
        <authorList>
            <person name="Dunlap C."/>
        </authorList>
    </citation>
    <scope>NUCLEOTIDE SEQUENCE [LARGE SCALE GENOMIC DNA]</scope>
    <source>
        <strain evidence="3 4">JCM 15716</strain>
    </source>
</reference>
<keyword evidence="3" id="KW-0808">Transferase</keyword>
<organism evidence="3 4">
    <name type="scientific">Brevibacillus fluminis</name>
    <dbReference type="NCBI Taxonomy" id="511487"/>
    <lineage>
        <taxon>Bacteria</taxon>
        <taxon>Bacillati</taxon>
        <taxon>Bacillota</taxon>
        <taxon>Bacilli</taxon>
        <taxon>Bacillales</taxon>
        <taxon>Paenibacillaceae</taxon>
        <taxon>Brevibacillus</taxon>
    </lineage>
</organism>
<accession>A0A3M8CXP7</accession>
<dbReference type="Pfam" id="PF13439">
    <property type="entry name" value="Glyco_transf_4"/>
    <property type="match status" value="1"/>
</dbReference>
<dbReference type="EMBL" id="RHHQ01000025">
    <property type="protein sequence ID" value="RNB80091.1"/>
    <property type="molecule type" value="Genomic_DNA"/>
</dbReference>
<dbReference type="AlphaFoldDB" id="A0A3M8CXP7"/>
<comment type="caution">
    <text evidence="3">The sequence shown here is derived from an EMBL/GenBank/DDBJ whole genome shotgun (WGS) entry which is preliminary data.</text>
</comment>
<evidence type="ECO:0000313" key="4">
    <source>
        <dbReference type="Proteomes" id="UP000271031"/>
    </source>
</evidence>
<evidence type="ECO:0000259" key="2">
    <source>
        <dbReference type="Pfam" id="PF13439"/>
    </source>
</evidence>
<dbReference type="PANTHER" id="PTHR45947:SF13">
    <property type="entry name" value="TRANSFERASE"/>
    <property type="match status" value="1"/>
</dbReference>
<name>A0A3M8CXP7_9BACL</name>
<dbReference type="GO" id="GO:0016757">
    <property type="term" value="F:glycosyltransferase activity"/>
    <property type="evidence" value="ECO:0007669"/>
    <property type="project" value="InterPro"/>
</dbReference>
<feature type="domain" description="Glycosyl transferase family 1" evidence="1">
    <location>
        <begin position="183"/>
        <end position="332"/>
    </location>
</feature>
<dbReference type="Proteomes" id="UP000271031">
    <property type="component" value="Unassembled WGS sequence"/>
</dbReference>
<dbReference type="RefSeq" id="WP_122921075.1">
    <property type="nucleotide sequence ID" value="NZ_RHHQ01000025.1"/>
</dbReference>
<evidence type="ECO:0000313" key="3">
    <source>
        <dbReference type="EMBL" id="RNB80091.1"/>
    </source>
</evidence>
<gene>
    <name evidence="3" type="ORF">EDM56_27140</name>
</gene>
<dbReference type="InterPro" id="IPR050194">
    <property type="entry name" value="Glycosyltransferase_grp1"/>
</dbReference>
<sequence>MNIAIVSPGPFTVPPVKGSSVEHDIDEVTKAMPSQHNITIYTRKCSAYPKSERKNNIFYRRLRYEGQQDYIKSVIKQLKKEAPPDIIMVENRPHFVLALRKVFHRTLIVLNMHSHVYATTPLISKAKMKKVVKQMDGLITNSNFLRLRLIKEHRIPEHKAHAVHLGVDMEPYLKQADSPELNKLRKKLGITANHRVLFFAGRLIPAKGVHVLLESFQKIAREDPKAILLIVGGTGYGSNRLNDYVKKLHALAKPIAKQVIFQNFVPSHDMPLYFQLGHVVATPSTWEEPFCRVNLEAMAAGKPVITTTNGGVSEVVKEGHSGFLIAPSDWKRDLPSIWEQMWKSTLLRTQMSKQALHRAAEFSWQATAYGYLNVFHQVMQQEKPAIDRQKHFLIG</sequence>
<protein>
    <submittedName>
        <fullName evidence="3">Glycosyltransferase family 1 protein</fullName>
    </submittedName>
</protein>
<feature type="domain" description="Glycosyltransferase subfamily 4-like N-terminal" evidence="2">
    <location>
        <begin position="25"/>
        <end position="170"/>
    </location>
</feature>
<dbReference type="Gene3D" id="3.40.50.2000">
    <property type="entry name" value="Glycogen Phosphorylase B"/>
    <property type="match status" value="2"/>
</dbReference>
<keyword evidence="4" id="KW-1185">Reference proteome</keyword>
<dbReference type="InterPro" id="IPR001296">
    <property type="entry name" value="Glyco_trans_1"/>
</dbReference>
<dbReference type="PANTHER" id="PTHR45947">
    <property type="entry name" value="SULFOQUINOVOSYL TRANSFERASE SQD2"/>
    <property type="match status" value="1"/>
</dbReference>